<protein>
    <submittedName>
        <fullName evidence="2">Uncharacterized protein</fullName>
    </submittedName>
</protein>
<dbReference type="Proteomes" id="UP000192639">
    <property type="component" value="Unassembled WGS sequence"/>
</dbReference>
<dbReference type="VEuPathDB" id="MicrosporidiaDB:ECANGB1_2223"/>
<dbReference type="EMBL" id="LWDP01000008">
    <property type="protein sequence ID" value="ORD94827.1"/>
    <property type="molecule type" value="Genomic_DNA"/>
</dbReference>
<name>A0A1Y1S9G1_9MICR</name>
<evidence type="ECO:0000256" key="1">
    <source>
        <dbReference type="SAM" id="MobiDB-lite"/>
    </source>
</evidence>
<comment type="caution">
    <text evidence="2">The sequence shown here is derived from an EMBL/GenBank/DDBJ whole genome shotgun (WGS) entry which is preliminary data.</text>
</comment>
<evidence type="ECO:0000313" key="3">
    <source>
        <dbReference type="Proteomes" id="UP000192639"/>
    </source>
</evidence>
<feature type="compositionally biased region" description="Basic and acidic residues" evidence="1">
    <location>
        <begin position="170"/>
        <end position="182"/>
    </location>
</feature>
<dbReference type="AlphaFoldDB" id="A0A1Y1S9G1"/>
<keyword evidence="3" id="KW-1185">Reference proteome</keyword>
<proteinExistence type="predicted"/>
<gene>
    <name evidence="2" type="ORF">ECANGB1_2223</name>
</gene>
<evidence type="ECO:0000313" key="2">
    <source>
        <dbReference type="EMBL" id="ORD94827.1"/>
    </source>
</evidence>
<reference evidence="2 3" key="1">
    <citation type="journal article" date="2017" name="Environ. Microbiol.">
        <title>Decay of the glycolytic pathway and adaptation to intranuclear parasitism within Enterocytozoonidae microsporidia.</title>
        <authorList>
            <person name="Wiredu Boakye D."/>
            <person name="Jaroenlak P."/>
            <person name="Prachumwat A."/>
            <person name="Williams T.A."/>
            <person name="Bateman K.S."/>
            <person name="Itsathitphaisarn O."/>
            <person name="Sritunyalucksana K."/>
            <person name="Paszkiewicz K.H."/>
            <person name="Moore K.A."/>
            <person name="Stentiford G.D."/>
            <person name="Williams B.A."/>
        </authorList>
    </citation>
    <scope>NUCLEOTIDE SEQUENCE [LARGE SCALE GENOMIC DNA]</scope>
    <source>
        <strain evidence="2 3">GB1</strain>
    </source>
</reference>
<accession>A0A1Y1S9G1</accession>
<sequence length="255" mass="29720">MVHGLVEDYNQKILKDVGLNLKVKEVLFYGEYRMKYKKLAGCAGRSDMRCRVRNNSVKNTTLLFISTRKGAVTSDLESHMRIKACQGRYYANIFNEDLFGVTANALNEFLSNLLEQKVPDLTDTKRRRKKGLRLKAGKMDEIFEECRKTKRVRKFKNYSKKEQSISSDETSSKVENNKTEKKLQEVRRELKIDKTKWGEVEPWKFNQKSLKQKEVPHLQPTNYIIKQPGPAQKYATTIKKVEDDEVESDETDVPE</sequence>
<feature type="region of interest" description="Disordered" evidence="1">
    <location>
        <begin position="157"/>
        <end position="182"/>
    </location>
</feature>
<organism evidence="2 3">
    <name type="scientific">Enterospora canceri</name>
    <dbReference type="NCBI Taxonomy" id="1081671"/>
    <lineage>
        <taxon>Eukaryota</taxon>
        <taxon>Fungi</taxon>
        <taxon>Fungi incertae sedis</taxon>
        <taxon>Microsporidia</taxon>
        <taxon>Enterocytozoonidae</taxon>
        <taxon>Enterospora</taxon>
    </lineage>
</organism>